<dbReference type="Proteomes" id="UP001596395">
    <property type="component" value="Unassembled WGS sequence"/>
</dbReference>
<reference evidence="4 5" key="1">
    <citation type="journal article" date="2019" name="Int. J. Syst. Evol. Microbiol.">
        <title>The Global Catalogue of Microorganisms (GCM) 10K type strain sequencing project: providing services to taxonomists for standard genome sequencing and annotation.</title>
        <authorList>
            <consortium name="The Broad Institute Genomics Platform"/>
            <consortium name="The Broad Institute Genome Sequencing Center for Infectious Disease"/>
            <person name="Wu L."/>
            <person name="Ma J."/>
        </authorList>
    </citation>
    <scope>NUCLEOTIDE SEQUENCE [LARGE SCALE GENOMIC DNA]</scope>
    <source>
        <strain evidence="4 5">GX26</strain>
    </source>
</reference>
<evidence type="ECO:0000313" key="4">
    <source>
        <dbReference type="EMBL" id="MFC6954720.1"/>
    </source>
</evidence>
<accession>A0ABD5VH74</accession>
<protein>
    <submittedName>
        <fullName evidence="4">DUF58 domain-containing protein</fullName>
    </submittedName>
</protein>
<feature type="domain" description="DUF11" evidence="2">
    <location>
        <begin position="57"/>
        <end position="118"/>
    </location>
</feature>
<dbReference type="AlphaFoldDB" id="A0ABD5VH74"/>
<feature type="domain" description="DUF58" evidence="3">
    <location>
        <begin position="195"/>
        <end position="309"/>
    </location>
</feature>
<name>A0ABD5VH74_9EURY</name>
<gene>
    <name evidence="4" type="ORF">ACFQGB_17780</name>
</gene>
<dbReference type="RefSeq" id="WP_336351656.1">
    <property type="nucleotide sequence ID" value="NZ_JAZAQL010000003.1"/>
</dbReference>
<evidence type="ECO:0000256" key="1">
    <source>
        <dbReference type="SAM" id="Phobius"/>
    </source>
</evidence>
<keyword evidence="1" id="KW-0812">Transmembrane</keyword>
<dbReference type="PANTHER" id="PTHR33608">
    <property type="entry name" value="BLL2464 PROTEIN"/>
    <property type="match status" value="1"/>
</dbReference>
<dbReference type="EMBL" id="JBHSXN010000003">
    <property type="protein sequence ID" value="MFC6954720.1"/>
    <property type="molecule type" value="Genomic_DNA"/>
</dbReference>
<dbReference type="InterPro" id="IPR013783">
    <property type="entry name" value="Ig-like_fold"/>
</dbReference>
<dbReference type="Gene3D" id="2.60.40.10">
    <property type="entry name" value="Immunoglobulins"/>
    <property type="match status" value="1"/>
</dbReference>
<evidence type="ECO:0000259" key="3">
    <source>
        <dbReference type="Pfam" id="PF01882"/>
    </source>
</evidence>
<keyword evidence="5" id="KW-1185">Reference proteome</keyword>
<evidence type="ECO:0000313" key="5">
    <source>
        <dbReference type="Proteomes" id="UP001596395"/>
    </source>
</evidence>
<dbReference type="Pfam" id="PF01345">
    <property type="entry name" value="DUF11"/>
    <property type="match status" value="1"/>
</dbReference>
<organism evidence="4 5">
    <name type="scientific">Halorubellus litoreus</name>
    <dbReference type="NCBI Taxonomy" id="755308"/>
    <lineage>
        <taxon>Archaea</taxon>
        <taxon>Methanobacteriati</taxon>
        <taxon>Methanobacteriota</taxon>
        <taxon>Stenosarchaea group</taxon>
        <taxon>Halobacteria</taxon>
        <taxon>Halobacteriales</taxon>
        <taxon>Halorubellaceae</taxon>
        <taxon>Halorubellus</taxon>
    </lineage>
</organism>
<dbReference type="InterPro" id="IPR001434">
    <property type="entry name" value="OmcB-like_DUF11"/>
</dbReference>
<comment type="caution">
    <text evidence="4">The sequence shown here is derived from an EMBL/GenBank/DDBJ whole genome shotgun (WGS) entry which is preliminary data.</text>
</comment>
<feature type="transmembrane region" description="Helical" evidence="1">
    <location>
        <begin position="12"/>
        <end position="45"/>
    </location>
</feature>
<sequence>MNEVILNDRWQVGLLVALVAGALGIVGNNTVLFMAAVVGLTYAAYGFATSPNDPSFAVSRTLSDDTPTAGQDVEVTVTVRNASDSLVPDVRVVDGVPDRIGVVDGSPRHSATLQAGGSTTYSYVVRARRGRHEFDDATVVARNVSGDAEARSTASAETTLSVSADVGDVPLAQQTIPQTGMVPTDVGGEGVEFYQSRDYHHSDPMNRVDWKRYARTRELTTVEFREERAANVVVLVDVRDECRVARREDEPDAVTLSKFAAARLVSHLLDEGNQVGLAFYGYDSEYVPPGVGDGHAIRIRNALDTSTESSFPVVTDGGFRTYDDDRRVDWLRRRLPDGAQVMFVSAVPDDEPAETARRLQASGHQVRMLAPDVTSTETPGSTVDRIQWLERIGNVREAGVKVVAWSPDEPLRSAFDRARRRWSK</sequence>
<evidence type="ECO:0000259" key="2">
    <source>
        <dbReference type="Pfam" id="PF01345"/>
    </source>
</evidence>
<dbReference type="InterPro" id="IPR002881">
    <property type="entry name" value="DUF58"/>
</dbReference>
<keyword evidence="1" id="KW-0472">Membrane</keyword>
<keyword evidence="1" id="KW-1133">Transmembrane helix</keyword>
<dbReference type="PANTHER" id="PTHR33608:SF6">
    <property type="entry name" value="BLL2464 PROTEIN"/>
    <property type="match status" value="1"/>
</dbReference>
<dbReference type="Pfam" id="PF01882">
    <property type="entry name" value="DUF58"/>
    <property type="match status" value="1"/>
</dbReference>
<proteinExistence type="predicted"/>